<name>A0A1E7Q2T3_9GAMM</name>
<sequence>MNLSTLLLRSLLVGSLAFTVVACSDNDAETAGEKIDEAVTDVGNKVEDVCEDVKKEANAKDTDC</sequence>
<gene>
    <name evidence="2" type="ORF">BI198_01420</name>
</gene>
<keyword evidence="3" id="KW-1185">Reference proteome</keyword>
<keyword evidence="1" id="KW-0732">Signal</keyword>
<dbReference type="STRING" id="1628148.BI198_01420"/>
<dbReference type="OrthoDB" id="6106414at2"/>
<protein>
    <submittedName>
        <fullName evidence="2">Uncharacterized protein</fullName>
    </submittedName>
</protein>
<comment type="caution">
    <text evidence="2">The sequence shown here is derived from an EMBL/GenBank/DDBJ whole genome shotgun (WGS) entry which is preliminary data.</text>
</comment>
<proteinExistence type="predicted"/>
<organism evidence="2 3">
    <name type="scientific">Rheinheimera salexigens</name>
    <dbReference type="NCBI Taxonomy" id="1628148"/>
    <lineage>
        <taxon>Bacteria</taxon>
        <taxon>Pseudomonadati</taxon>
        <taxon>Pseudomonadota</taxon>
        <taxon>Gammaproteobacteria</taxon>
        <taxon>Chromatiales</taxon>
        <taxon>Chromatiaceae</taxon>
        <taxon>Rheinheimera</taxon>
    </lineage>
</organism>
<reference evidence="3" key="1">
    <citation type="submission" date="2016-09" db="EMBL/GenBank/DDBJ databases">
        <authorList>
            <person name="Wan X."/>
            <person name="Hou S."/>
        </authorList>
    </citation>
    <scope>NUCLEOTIDE SEQUENCE [LARGE SCALE GENOMIC DNA]</scope>
    <source>
        <strain evidence="3">KH87</strain>
    </source>
</reference>
<accession>A0A1E7Q2T3</accession>
<evidence type="ECO:0000256" key="1">
    <source>
        <dbReference type="SAM" id="SignalP"/>
    </source>
</evidence>
<dbReference type="RefSeq" id="WP_070047939.1">
    <property type="nucleotide sequence ID" value="NZ_CBCSDO010000001.1"/>
</dbReference>
<evidence type="ECO:0000313" key="3">
    <source>
        <dbReference type="Proteomes" id="UP000242258"/>
    </source>
</evidence>
<evidence type="ECO:0000313" key="2">
    <source>
        <dbReference type="EMBL" id="OEY68373.1"/>
    </source>
</evidence>
<feature type="signal peptide" evidence="1">
    <location>
        <begin position="1"/>
        <end position="22"/>
    </location>
</feature>
<dbReference type="Proteomes" id="UP000242258">
    <property type="component" value="Unassembled WGS sequence"/>
</dbReference>
<dbReference type="AlphaFoldDB" id="A0A1E7Q2T3"/>
<dbReference type="EMBL" id="MKEK01000001">
    <property type="protein sequence ID" value="OEY68373.1"/>
    <property type="molecule type" value="Genomic_DNA"/>
</dbReference>
<feature type="chain" id="PRO_5009200363" evidence="1">
    <location>
        <begin position="23"/>
        <end position="64"/>
    </location>
</feature>